<dbReference type="AlphaFoldDB" id="A0A383AIT9"/>
<protein>
    <submittedName>
        <fullName evidence="1">Uncharacterized protein</fullName>
    </submittedName>
</protein>
<gene>
    <name evidence="1" type="ORF">METZ01_LOCUS460323</name>
</gene>
<sequence length="161" mass="18524">MRNLPDFSIDNPEPVFHNMEADVVYNTGGSVKPAPPILQKYWADFLSTGRFGSWYGAAGWFQALSDGERKLEGKWLGFEHLDLRDYPALDPTQVSPEIMLTAQSVLATEEQERLRHLAYQFDLLMGDPQNEEDLEFWRRYLQDKVTLYRDHLASLAVLSIS</sequence>
<proteinExistence type="predicted"/>
<accession>A0A383AIT9</accession>
<name>A0A383AIT9_9ZZZZ</name>
<reference evidence="1" key="1">
    <citation type="submission" date="2018-05" db="EMBL/GenBank/DDBJ databases">
        <authorList>
            <person name="Lanie J.A."/>
            <person name="Ng W.-L."/>
            <person name="Kazmierczak K.M."/>
            <person name="Andrzejewski T.M."/>
            <person name="Davidsen T.M."/>
            <person name="Wayne K.J."/>
            <person name="Tettelin H."/>
            <person name="Glass J.I."/>
            <person name="Rusch D."/>
            <person name="Podicherti R."/>
            <person name="Tsui H.-C.T."/>
            <person name="Winkler M.E."/>
        </authorList>
    </citation>
    <scope>NUCLEOTIDE SEQUENCE</scope>
</reference>
<dbReference type="EMBL" id="UINC01192360">
    <property type="protein sequence ID" value="SVE07469.1"/>
    <property type="molecule type" value="Genomic_DNA"/>
</dbReference>
<organism evidence="1">
    <name type="scientific">marine metagenome</name>
    <dbReference type="NCBI Taxonomy" id="408172"/>
    <lineage>
        <taxon>unclassified sequences</taxon>
        <taxon>metagenomes</taxon>
        <taxon>ecological metagenomes</taxon>
    </lineage>
</organism>
<evidence type="ECO:0000313" key="1">
    <source>
        <dbReference type="EMBL" id="SVE07469.1"/>
    </source>
</evidence>
<feature type="non-terminal residue" evidence="1">
    <location>
        <position position="161"/>
    </location>
</feature>